<evidence type="ECO:0000256" key="1">
    <source>
        <dbReference type="SAM" id="SignalP"/>
    </source>
</evidence>
<organism evidence="2 3">
    <name type="scientific">Bifidobacterium oedipodis</name>
    <dbReference type="NCBI Taxonomy" id="2675322"/>
    <lineage>
        <taxon>Bacteria</taxon>
        <taxon>Bacillati</taxon>
        <taxon>Actinomycetota</taxon>
        <taxon>Actinomycetes</taxon>
        <taxon>Bifidobacteriales</taxon>
        <taxon>Bifidobacteriaceae</taxon>
        <taxon>Bifidobacterium</taxon>
    </lineage>
</organism>
<dbReference type="Gene3D" id="3.40.190.10">
    <property type="entry name" value="Periplasmic binding protein-like II"/>
    <property type="match status" value="2"/>
</dbReference>
<keyword evidence="3" id="KW-1185">Reference proteome</keyword>
<protein>
    <submittedName>
        <fullName evidence="2">ABC transporter substrate-binding protein</fullName>
    </submittedName>
</protein>
<reference evidence="2 3" key="1">
    <citation type="submission" date="2020-02" db="EMBL/GenBank/DDBJ databases">
        <title>Characterization of phylogenetic diversity of novel bifidobacterial species isolated in Czech ZOOs.</title>
        <authorList>
            <person name="Lugli G.A."/>
            <person name="Vera N.B."/>
            <person name="Ventura M."/>
        </authorList>
    </citation>
    <scope>NUCLEOTIDE SEQUENCE [LARGE SCALE GENOMIC DNA]</scope>
    <source>
        <strain evidence="2 3">DSM 109957</strain>
    </source>
</reference>
<dbReference type="RefSeq" id="WP_169172596.1">
    <property type="nucleotide sequence ID" value="NZ_JAAIII010000005.1"/>
</dbReference>
<feature type="signal peptide" evidence="1">
    <location>
        <begin position="1"/>
        <end position="24"/>
    </location>
</feature>
<name>A0A7Y0EQN5_9BIFI</name>
<comment type="caution">
    <text evidence="2">The sequence shown here is derived from an EMBL/GenBank/DDBJ whole genome shotgun (WGS) entry which is preliminary data.</text>
</comment>
<keyword evidence="1" id="KW-0732">Signal</keyword>
<accession>A0A7Y0EQN5</accession>
<dbReference type="PANTHER" id="PTHR43649:SF17">
    <property type="entry name" value="ABC TRANSPORTER SOLUTE BINDING PROTEIN-SUGAR TRANSPORT"/>
    <property type="match status" value="1"/>
</dbReference>
<evidence type="ECO:0000313" key="2">
    <source>
        <dbReference type="EMBL" id="NMM94569.1"/>
    </source>
</evidence>
<evidence type="ECO:0000313" key="3">
    <source>
        <dbReference type="Proteomes" id="UP000532194"/>
    </source>
</evidence>
<dbReference type="PANTHER" id="PTHR43649">
    <property type="entry name" value="ARABINOSE-BINDING PROTEIN-RELATED"/>
    <property type="match status" value="1"/>
</dbReference>
<feature type="chain" id="PRO_5031241615" evidence="1">
    <location>
        <begin position="25"/>
        <end position="527"/>
    </location>
</feature>
<dbReference type="SUPFAM" id="SSF53850">
    <property type="entry name" value="Periplasmic binding protein-like II"/>
    <property type="match status" value="1"/>
</dbReference>
<dbReference type="Proteomes" id="UP000532194">
    <property type="component" value="Unassembled WGS sequence"/>
</dbReference>
<proteinExistence type="predicted"/>
<gene>
    <name evidence="2" type="ORF">G1C95_1756</name>
</gene>
<sequence>MTVRNAAIKVTAITASLAMLGAMAACGNKKEAAVNADGKPIVSVLVVKNTNQAKLADQQWAKDLEADCDCDIEWKEVTDDQWGQQKNPTLASKKIADVSIRAFTPTDTAQYSHLFEDLSQNMDKLSNVKAFFKEKPEAQKLTTDPEGHMYVIASSRGKAYAGSGQHLMINKSWLDKLGLDVPTTWDEFENVLKAFKTQDPNGNGKDDEIPFNIRKLDTGGFGWYSPMLLMNSTGIVTGFNKGPTQQGYYVKNGKVASYLISDEFKSVIKYYNKLISEGLIPADWSTKDADPYYAEQVSGNTGAIFGWSLADFGDYADQYESIPVPSAPGVSADDTVWDLSTNEYENNKLAISASAPNKEAAYKVANLLYSEKYSVQQFGGSFGDTVTDDGNHTYTFDAKKIDQLTNDNQFPGLADRLAGWIPDEVTIKGDDNADDIKKVNDPLEEQRSHADPVKDYIPDYVTPSADDNTTLSNLNTPIMNYVIPQIATWMSDGGVDDGWDSYVQQVKSLGVDQGVEIWQKWYDEYTK</sequence>
<dbReference type="AlphaFoldDB" id="A0A7Y0EQN5"/>
<dbReference type="InterPro" id="IPR050490">
    <property type="entry name" value="Bact_solute-bd_prot1"/>
</dbReference>
<dbReference type="PROSITE" id="PS51257">
    <property type="entry name" value="PROKAR_LIPOPROTEIN"/>
    <property type="match status" value="1"/>
</dbReference>
<dbReference type="EMBL" id="JAAIII010000005">
    <property type="protein sequence ID" value="NMM94569.1"/>
    <property type="molecule type" value="Genomic_DNA"/>
</dbReference>